<dbReference type="GO" id="GO:0016740">
    <property type="term" value="F:transferase activity"/>
    <property type="evidence" value="ECO:0007669"/>
    <property type="project" value="UniProtKB-KW"/>
</dbReference>
<evidence type="ECO:0000313" key="4">
    <source>
        <dbReference type="Proteomes" id="UP000019205"/>
    </source>
</evidence>
<evidence type="ECO:0000259" key="2">
    <source>
        <dbReference type="Pfam" id="PF00535"/>
    </source>
</evidence>
<dbReference type="InterPro" id="IPR001173">
    <property type="entry name" value="Glyco_trans_2-like"/>
</dbReference>
<dbReference type="Pfam" id="PF00535">
    <property type="entry name" value="Glycos_transf_2"/>
    <property type="match status" value="1"/>
</dbReference>
<evidence type="ECO:0000256" key="1">
    <source>
        <dbReference type="ARBA" id="ARBA00038494"/>
    </source>
</evidence>
<dbReference type="OrthoDB" id="9815923at2"/>
<gene>
    <name evidence="3" type="ORF">KT71_08029</name>
</gene>
<accession>A4A9Z5</accession>
<dbReference type="InterPro" id="IPR029044">
    <property type="entry name" value="Nucleotide-diphossugar_trans"/>
</dbReference>
<proteinExistence type="inferred from homology"/>
<protein>
    <submittedName>
        <fullName evidence="3">Glycosyltransferase involved in cell wall biogenesis</fullName>
    </submittedName>
</protein>
<dbReference type="CDD" id="cd02511">
    <property type="entry name" value="Beta4Glucosyltransferase"/>
    <property type="match status" value="1"/>
</dbReference>
<feature type="domain" description="Glycosyltransferase 2-like" evidence="2">
    <location>
        <begin position="4"/>
        <end position="120"/>
    </location>
</feature>
<dbReference type="InterPro" id="IPR011990">
    <property type="entry name" value="TPR-like_helical_dom_sf"/>
</dbReference>
<reference evidence="3 4" key="1">
    <citation type="journal article" date="2007" name="Proc. Natl. Acad. Sci. U.S.A.">
        <title>Characterization of a marine gammaproteobacterium capable of aerobic anoxygenic photosynthesis.</title>
        <authorList>
            <person name="Fuchs B.M."/>
            <person name="Spring S."/>
            <person name="Teeling H."/>
            <person name="Quast C."/>
            <person name="Wulf J."/>
            <person name="Schattenhofer M."/>
            <person name="Yan S."/>
            <person name="Ferriera S."/>
            <person name="Johnson J."/>
            <person name="Glockner F.O."/>
            <person name="Amann R."/>
        </authorList>
    </citation>
    <scope>NUCLEOTIDE SEQUENCE [LARGE SCALE GENOMIC DNA]</scope>
    <source>
        <strain evidence="3">KT71</strain>
    </source>
</reference>
<dbReference type="HOGENOM" id="CLU_852062_0_0_6"/>
<dbReference type="AlphaFoldDB" id="A4A9Z5"/>
<name>A4A9Z5_9GAMM</name>
<dbReference type="SUPFAM" id="SSF48452">
    <property type="entry name" value="TPR-like"/>
    <property type="match status" value="1"/>
</dbReference>
<dbReference type="PANTHER" id="PTHR43630">
    <property type="entry name" value="POLY-BETA-1,6-N-ACETYL-D-GLUCOSAMINE SYNTHASE"/>
    <property type="match status" value="1"/>
</dbReference>
<dbReference type="PANTHER" id="PTHR43630:SF2">
    <property type="entry name" value="GLYCOSYLTRANSFERASE"/>
    <property type="match status" value="1"/>
</dbReference>
<dbReference type="Gene3D" id="3.90.550.10">
    <property type="entry name" value="Spore Coat Polysaccharide Biosynthesis Protein SpsA, Chain A"/>
    <property type="match status" value="1"/>
</dbReference>
<comment type="caution">
    <text evidence="3">The sequence shown here is derived from an EMBL/GenBank/DDBJ whole genome shotgun (WGS) entry which is preliminary data.</text>
</comment>
<keyword evidence="3" id="KW-0808">Transferase</keyword>
<sequence length="330" mass="36899">MRLSLCMIVKDEAFFIEECLAAAAPHVDEIVVVDTGSTDGTRDIAARYADTLLDFEWIENFSAARNAGLAAATGDWILVLDADERIAAEDYPRLREAMATTAFDGFYLTTRNYTSNTTRSDFILATPDDSMSRGYAGYALHPIMKLFRARDDIRYEGGVHEIVDGSIVDSRRGTLDAIIHHYGEANPERPKKDRALRYLSMMENEPYFKEDGRLLSMAGSAAMYFAEDYAKANRYLRRAAELGYEPSRSLEGAAEAAYRHGNYGEAQDLYRRLYDDGQRTTSLCLNLANLAVRSGDKPRAASLLEECLALGGMGPQTDETIRRNIEFLKN</sequence>
<dbReference type="Gene3D" id="1.25.40.10">
    <property type="entry name" value="Tetratricopeptide repeat domain"/>
    <property type="match status" value="1"/>
</dbReference>
<dbReference type="Proteomes" id="UP000019205">
    <property type="component" value="Chromosome"/>
</dbReference>
<dbReference type="RefSeq" id="WP_008294033.1">
    <property type="nucleotide sequence ID" value="NZ_CM002299.1"/>
</dbReference>
<dbReference type="eggNOG" id="COG0463">
    <property type="taxonomic scope" value="Bacteria"/>
</dbReference>
<dbReference type="EMBL" id="AAOA02000004">
    <property type="protein sequence ID" value="EAQ97312.1"/>
    <property type="molecule type" value="Genomic_DNA"/>
</dbReference>
<dbReference type="SUPFAM" id="SSF53448">
    <property type="entry name" value="Nucleotide-diphospho-sugar transferases"/>
    <property type="match status" value="1"/>
</dbReference>
<evidence type="ECO:0000313" key="3">
    <source>
        <dbReference type="EMBL" id="EAQ97312.1"/>
    </source>
</evidence>
<comment type="similarity">
    <text evidence="1">Belongs to the glycosyltransferase 2 family. WaaE/KdtX subfamily.</text>
</comment>
<reference evidence="3 4" key="2">
    <citation type="journal article" date="2009" name="PLoS ONE">
        <title>The photosynthetic apparatus and its regulation in the aerobic gammaproteobacterium Congregibacter litoralis gen. nov., sp. nov.</title>
        <authorList>
            <person name="Spring S."/>
            <person name="Lunsdorf H."/>
            <person name="Fuchs B.M."/>
            <person name="Tindall B.J."/>
        </authorList>
    </citation>
    <scope>NUCLEOTIDE SEQUENCE [LARGE SCALE GENOMIC DNA]</scope>
    <source>
        <strain evidence="3">KT71</strain>
    </source>
</reference>
<organism evidence="3 4">
    <name type="scientific">Congregibacter litoralis KT71</name>
    <dbReference type="NCBI Taxonomy" id="314285"/>
    <lineage>
        <taxon>Bacteria</taxon>
        <taxon>Pseudomonadati</taxon>
        <taxon>Pseudomonadota</taxon>
        <taxon>Gammaproteobacteria</taxon>
        <taxon>Cellvibrionales</taxon>
        <taxon>Halieaceae</taxon>
        <taxon>Congregibacter</taxon>
    </lineage>
</organism>
<keyword evidence="4" id="KW-1185">Reference proteome</keyword>
<dbReference type="STRING" id="314285.KT71_08029"/>